<dbReference type="Pfam" id="PF00106">
    <property type="entry name" value="adh_short"/>
    <property type="match status" value="1"/>
</dbReference>
<dbReference type="SUPFAM" id="SSF51735">
    <property type="entry name" value="NAD(P)-binding Rossmann-fold domains"/>
    <property type="match status" value="1"/>
</dbReference>
<dbReference type="AlphaFoldDB" id="A0A6F9DE70"/>
<gene>
    <name evidence="2" type="primary">Hsd11b1l-001</name>
</gene>
<reference evidence="2" key="1">
    <citation type="submission" date="2020-04" db="EMBL/GenBank/DDBJ databases">
        <authorList>
            <person name="Neveu A P."/>
        </authorList>
    </citation>
    <scope>NUCLEOTIDE SEQUENCE</scope>
    <source>
        <tissue evidence="2">Whole embryo</tissue>
    </source>
</reference>
<dbReference type="PANTHER" id="PTHR44279:SF2">
    <property type="entry name" value="HYDROXYSTEROID (11-BETA) DEHYDROGENASE 1-LIKE B-RELATED"/>
    <property type="match status" value="1"/>
</dbReference>
<dbReference type="InterPro" id="IPR020904">
    <property type="entry name" value="Sc_DH/Rdtase_CS"/>
</dbReference>
<dbReference type="PROSITE" id="PS00061">
    <property type="entry name" value="ADH_SHORT"/>
    <property type="match status" value="1"/>
</dbReference>
<protein>
    <submittedName>
        <fullName evidence="2">Hydroxysteroid 11-beta-dehydrogenase 1-like protein</fullName>
    </submittedName>
</protein>
<dbReference type="InterPro" id="IPR002347">
    <property type="entry name" value="SDR_fam"/>
</dbReference>
<dbReference type="Gene3D" id="3.40.50.720">
    <property type="entry name" value="NAD(P)-binding Rossmann-like Domain"/>
    <property type="match status" value="1"/>
</dbReference>
<dbReference type="EMBL" id="LR785840">
    <property type="protein sequence ID" value="CAB3254161.1"/>
    <property type="molecule type" value="mRNA"/>
</dbReference>
<dbReference type="InterPro" id="IPR036291">
    <property type="entry name" value="NAD(P)-bd_dom_sf"/>
</dbReference>
<evidence type="ECO:0000313" key="2">
    <source>
        <dbReference type="EMBL" id="CAB3254161.1"/>
    </source>
</evidence>
<dbReference type="PRINTS" id="PR00081">
    <property type="entry name" value="GDHRDH"/>
</dbReference>
<dbReference type="InterPro" id="IPR051253">
    <property type="entry name" value="11-beta-HSD"/>
</dbReference>
<proteinExistence type="evidence at transcript level"/>
<evidence type="ECO:0000256" key="1">
    <source>
        <dbReference type="ARBA" id="ARBA00023002"/>
    </source>
</evidence>
<dbReference type="GO" id="GO:0016491">
    <property type="term" value="F:oxidoreductase activity"/>
    <property type="evidence" value="ECO:0007669"/>
    <property type="project" value="UniProtKB-KW"/>
</dbReference>
<accession>A0A6F9DE70</accession>
<organism evidence="2">
    <name type="scientific">Phallusia mammillata</name>
    <dbReference type="NCBI Taxonomy" id="59560"/>
    <lineage>
        <taxon>Eukaryota</taxon>
        <taxon>Metazoa</taxon>
        <taxon>Chordata</taxon>
        <taxon>Tunicata</taxon>
        <taxon>Ascidiacea</taxon>
        <taxon>Phlebobranchia</taxon>
        <taxon>Ascidiidae</taxon>
        <taxon>Phallusia</taxon>
    </lineage>
</organism>
<sequence length="291" mass="32035">MAGLKTKAAVAAVIAVVVYFGFFRRKPQYDPAEVAGLRVVVTGSSTGIGEEVAYKFASLGAKVLVTARTESKLQKVVKKCKELGSPESYYVAVSMGGYKNASKVIDTAMQKFGGIDILVLNHINAAHYGGYRYNVAEVERVLMINTLTHAHLATVAMDTIIKNKGRIVVVSSLAGQIGSPLIIPYCTSKFALNGFFKSLRQELAFNETNEVSVSICHLGFIDTESAMKLQKYVKEKPSSQVECAEEMVRGAMMRERDIYFPSKVSLIAVMKEIIPEFFDRVIREHSNMPDD</sequence>
<keyword evidence="1" id="KW-0560">Oxidoreductase</keyword>
<name>A0A6F9DE70_9ASCI</name>
<dbReference type="PANTHER" id="PTHR44279">
    <property type="entry name" value="HYDROXYSTEROID (11-BETA) DEHYDROGENASE 1-LIKE B-RELATED"/>
    <property type="match status" value="1"/>
</dbReference>